<sequence>MTLVRPLSNHVALVTGASRGIGRGIALQLGEAGAKVYVTGRPQKNSDGKQTPLEKVAAEITQRGGVGVPIFCDHSNPEKVKELFEQIKKETDGQLDILVNNAYAGVDFVFENATNKFFDLDPVDSFDSANNVGLRNHYICSVYASRLMIPRKQGLIVTISSLGGMGYLFDVAYGVGKAGCDKLASDMAVDLLNTGVLSVSLWPGAVRTEAVQEAFLKTDNPFKKVFEKGESVEYSGKCIVALASDTEREKYNGNILTTAILGRHYNIFDEKNTQPMETPPRFQKYLSVVNELRTPADFKKNLEG</sequence>
<organism evidence="1 2">
    <name type="scientific">Panagrolaimus sp. ES5</name>
    <dbReference type="NCBI Taxonomy" id="591445"/>
    <lineage>
        <taxon>Eukaryota</taxon>
        <taxon>Metazoa</taxon>
        <taxon>Ecdysozoa</taxon>
        <taxon>Nematoda</taxon>
        <taxon>Chromadorea</taxon>
        <taxon>Rhabditida</taxon>
        <taxon>Tylenchina</taxon>
        <taxon>Panagrolaimomorpha</taxon>
        <taxon>Panagrolaimoidea</taxon>
        <taxon>Panagrolaimidae</taxon>
        <taxon>Panagrolaimus</taxon>
    </lineage>
</organism>
<dbReference type="Proteomes" id="UP000887579">
    <property type="component" value="Unplaced"/>
</dbReference>
<accession>A0AC34FCH1</accession>
<evidence type="ECO:0000313" key="1">
    <source>
        <dbReference type="Proteomes" id="UP000887579"/>
    </source>
</evidence>
<reference evidence="2" key="1">
    <citation type="submission" date="2022-11" db="UniProtKB">
        <authorList>
            <consortium name="WormBaseParasite"/>
        </authorList>
    </citation>
    <scope>IDENTIFICATION</scope>
</reference>
<proteinExistence type="predicted"/>
<name>A0AC34FCH1_9BILA</name>
<protein>
    <submittedName>
        <fullName evidence="2">Uncharacterized protein</fullName>
    </submittedName>
</protein>
<evidence type="ECO:0000313" key="2">
    <source>
        <dbReference type="WBParaSite" id="ES5_v2.g14778.t1"/>
    </source>
</evidence>
<dbReference type="WBParaSite" id="ES5_v2.g14778.t1">
    <property type="protein sequence ID" value="ES5_v2.g14778.t1"/>
    <property type="gene ID" value="ES5_v2.g14778"/>
</dbReference>